<proteinExistence type="predicted"/>
<evidence type="ECO:0000256" key="1">
    <source>
        <dbReference type="SAM" id="Phobius"/>
    </source>
</evidence>
<keyword evidence="1" id="KW-0812">Transmembrane</keyword>
<evidence type="ECO:0000313" key="2">
    <source>
        <dbReference type="EMBL" id="MDF2096058.1"/>
    </source>
</evidence>
<dbReference type="InterPro" id="IPR008407">
    <property type="entry name" value="Brnchd-chn_aa_trnsp_AzlD"/>
</dbReference>
<evidence type="ECO:0000313" key="3">
    <source>
        <dbReference type="Proteomes" id="UP001215503"/>
    </source>
</evidence>
<feature type="transmembrane region" description="Helical" evidence="1">
    <location>
        <begin position="80"/>
        <end position="99"/>
    </location>
</feature>
<dbReference type="Pfam" id="PF05437">
    <property type="entry name" value="AzlD"/>
    <property type="match status" value="1"/>
</dbReference>
<dbReference type="EMBL" id="JARHUD010000004">
    <property type="protein sequence ID" value="MDF2096058.1"/>
    <property type="molecule type" value="Genomic_DNA"/>
</dbReference>
<feature type="transmembrane region" description="Helical" evidence="1">
    <location>
        <begin position="41"/>
        <end position="60"/>
    </location>
</feature>
<keyword evidence="1" id="KW-0472">Membrane</keyword>
<dbReference type="Proteomes" id="UP001215503">
    <property type="component" value="Unassembled WGS sequence"/>
</dbReference>
<sequence length="100" mass="10433">MDVDSMALLAILGMALATYAVRASGFFLVQRLPRSRFLDGFLHHLPGAMFIALVTPPVLSGGPPTWAGALAVVGTAALKIPLLFSLLAGAGTVALLRYLL</sequence>
<organism evidence="2 3">
    <name type="scientific">Aquibaculum arenosum</name>
    <dbReference type="NCBI Taxonomy" id="3032591"/>
    <lineage>
        <taxon>Bacteria</taxon>
        <taxon>Pseudomonadati</taxon>
        <taxon>Pseudomonadota</taxon>
        <taxon>Alphaproteobacteria</taxon>
        <taxon>Rhodospirillales</taxon>
        <taxon>Rhodovibrionaceae</taxon>
        <taxon>Aquibaculum</taxon>
    </lineage>
</organism>
<feature type="transmembrane region" description="Helical" evidence="1">
    <location>
        <begin position="6"/>
        <end position="29"/>
    </location>
</feature>
<protein>
    <submittedName>
        <fullName evidence="2">AzlD domain-containing protein</fullName>
    </submittedName>
</protein>
<keyword evidence="1" id="KW-1133">Transmembrane helix</keyword>
<reference evidence="2 3" key="1">
    <citation type="submission" date="2023-03" db="EMBL/GenBank/DDBJ databases">
        <title>Fodinicurvata sp. CAU 1616 isolated from sea sendiment.</title>
        <authorList>
            <person name="Kim W."/>
        </authorList>
    </citation>
    <scope>NUCLEOTIDE SEQUENCE [LARGE SCALE GENOMIC DNA]</scope>
    <source>
        <strain evidence="2 3">CAU 1616</strain>
    </source>
</reference>
<accession>A0ABT5YM68</accession>
<keyword evidence="3" id="KW-1185">Reference proteome</keyword>
<name>A0ABT5YM68_9PROT</name>
<gene>
    <name evidence="2" type="ORF">P2G67_08730</name>
</gene>
<comment type="caution">
    <text evidence="2">The sequence shown here is derived from an EMBL/GenBank/DDBJ whole genome shotgun (WGS) entry which is preliminary data.</text>
</comment>
<dbReference type="RefSeq" id="WP_275822089.1">
    <property type="nucleotide sequence ID" value="NZ_JARHUD010000004.1"/>
</dbReference>